<dbReference type="HOGENOM" id="CLU_1821059_0_0_2"/>
<accession>H2C5K8</accession>
<dbReference type="STRING" id="671065.MetMK1DRAFT_00018310"/>
<reference evidence="1 2" key="1">
    <citation type="submission" date="2012-01" db="EMBL/GenBank/DDBJ databases">
        <title>Improved High-Quality Draft sequence of Metallosphaera yellowstonensis MK1.</title>
        <authorList>
            <consortium name="US DOE Joint Genome Institute"/>
            <person name="Lucas S."/>
            <person name="Han J."/>
            <person name="Cheng J.-F."/>
            <person name="Goodwin L."/>
            <person name="Pitluck S."/>
            <person name="Peters L."/>
            <person name="Teshima H."/>
            <person name="Detter J.C."/>
            <person name="Han C."/>
            <person name="Tapia R."/>
            <person name="Land M."/>
            <person name="Hauser L."/>
            <person name="Kyrpides N."/>
            <person name="Kozubal M."/>
            <person name="Macur R.E."/>
            <person name="Jay Z."/>
            <person name="Inskeep W."/>
            <person name="Woyke T."/>
        </authorList>
    </citation>
    <scope>NUCLEOTIDE SEQUENCE [LARGE SCALE GENOMIC DNA]</scope>
    <source>
        <strain evidence="1 2">MK1</strain>
    </source>
</reference>
<proteinExistence type="predicted"/>
<evidence type="ECO:0000313" key="1">
    <source>
        <dbReference type="EMBL" id="EHP69085.1"/>
    </source>
</evidence>
<name>H2C5K8_9CREN</name>
<dbReference type="OrthoDB" id="34644at2157"/>
<dbReference type="Proteomes" id="UP000003980">
    <property type="component" value="Unassembled WGS sequence"/>
</dbReference>
<keyword evidence="2" id="KW-1185">Reference proteome</keyword>
<dbReference type="eggNOG" id="arCOG03871">
    <property type="taxonomic scope" value="Archaea"/>
</dbReference>
<evidence type="ECO:0000313" key="2">
    <source>
        <dbReference type="Proteomes" id="UP000003980"/>
    </source>
</evidence>
<dbReference type="EMBL" id="JH597768">
    <property type="protein sequence ID" value="EHP69085.1"/>
    <property type="molecule type" value="Genomic_DNA"/>
</dbReference>
<protein>
    <recommendedName>
        <fullName evidence="3">Archaeal flagellin-like protein</fullName>
    </recommendedName>
</protein>
<organism evidence="1 2">
    <name type="scientific">Metallosphaera yellowstonensis MK1</name>
    <dbReference type="NCBI Taxonomy" id="671065"/>
    <lineage>
        <taxon>Archaea</taxon>
        <taxon>Thermoproteota</taxon>
        <taxon>Thermoprotei</taxon>
        <taxon>Sulfolobales</taxon>
        <taxon>Sulfolobaceae</taxon>
        <taxon>Metallosphaera</taxon>
    </lineage>
</organism>
<evidence type="ECO:0008006" key="3">
    <source>
        <dbReference type="Google" id="ProtNLM"/>
    </source>
</evidence>
<gene>
    <name evidence="1" type="ORF">MetMK1DRAFT_00018310</name>
</gene>
<dbReference type="AlphaFoldDB" id="H2C5K8"/>
<dbReference type="RefSeq" id="WP_009072745.1">
    <property type="nucleotide sequence ID" value="NZ_JH597768.1"/>
</dbReference>
<sequence>MRRGLSEVVASLLSLVVTLGLLGAFLAFNYNYLVPTASYVETPQVQLMSVMWTYKNCVYVEVYGTSPITIAYAVVGASTTPSPVTVCQLVPYGNSYQSKDPTNTLLPDNLYKIQIQQIPPGGQGTQVTLFTTQGTFYQVVL</sequence>